<dbReference type="Proteomes" id="UP000324222">
    <property type="component" value="Unassembled WGS sequence"/>
</dbReference>
<accession>A0A5B7EK82</accession>
<dbReference type="AlphaFoldDB" id="A0A5B7EK82"/>
<reference evidence="2 3" key="1">
    <citation type="submission" date="2019-05" db="EMBL/GenBank/DDBJ databases">
        <title>Another draft genome of Portunus trituberculatus and its Hox gene families provides insights of decapod evolution.</title>
        <authorList>
            <person name="Jeong J.-H."/>
            <person name="Song I."/>
            <person name="Kim S."/>
            <person name="Choi T."/>
            <person name="Kim D."/>
            <person name="Ryu S."/>
            <person name="Kim W."/>
        </authorList>
    </citation>
    <scope>NUCLEOTIDE SEQUENCE [LARGE SCALE GENOMIC DNA]</scope>
    <source>
        <tissue evidence="2">Muscle</tissue>
    </source>
</reference>
<evidence type="ECO:0000313" key="3">
    <source>
        <dbReference type="Proteomes" id="UP000324222"/>
    </source>
</evidence>
<evidence type="ECO:0000313" key="2">
    <source>
        <dbReference type="EMBL" id="MPC33835.1"/>
    </source>
</evidence>
<comment type="caution">
    <text evidence="2">The sequence shown here is derived from an EMBL/GenBank/DDBJ whole genome shotgun (WGS) entry which is preliminary data.</text>
</comment>
<organism evidence="2 3">
    <name type="scientific">Portunus trituberculatus</name>
    <name type="common">Swimming crab</name>
    <name type="synonym">Neptunus trituberculatus</name>
    <dbReference type="NCBI Taxonomy" id="210409"/>
    <lineage>
        <taxon>Eukaryota</taxon>
        <taxon>Metazoa</taxon>
        <taxon>Ecdysozoa</taxon>
        <taxon>Arthropoda</taxon>
        <taxon>Crustacea</taxon>
        <taxon>Multicrustacea</taxon>
        <taxon>Malacostraca</taxon>
        <taxon>Eumalacostraca</taxon>
        <taxon>Eucarida</taxon>
        <taxon>Decapoda</taxon>
        <taxon>Pleocyemata</taxon>
        <taxon>Brachyura</taxon>
        <taxon>Eubrachyura</taxon>
        <taxon>Portunoidea</taxon>
        <taxon>Portunidae</taxon>
        <taxon>Portuninae</taxon>
        <taxon>Portunus</taxon>
    </lineage>
</organism>
<feature type="compositionally biased region" description="Basic and acidic residues" evidence="1">
    <location>
        <begin position="39"/>
        <end position="50"/>
    </location>
</feature>
<proteinExistence type="predicted"/>
<name>A0A5B7EK82_PORTR</name>
<dbReference type="EMBL" id="VSRR010002920">
    <property type="protein sequence ID" value="MPC33835.1"/>
    <property type="molecule type" value="Genomic_DNA"/>
</dbReference>
<gene>
    <name evidence="2" type="ORF">E2C01_027200</name>
</gene>
<sequence length="78" mass="8550">MAESRVAPGPAESEYGKEVRASVILKSAQHCHPAACAKKQAEQERGDGRGLHPTTPIPARRQPPCIIKFHENYGIMML</sequence>
<feature type="region of interest" description="Disordered" evidence="1">
    <location>
        <begin position="35"/>
        <end position="63"/>
    </location>
</feature>
<protein>
    <submittedName>
        <fullName evidence="2">Uncharacterized protein</fullName>
    </submittedName>
</protein>
<evidence type="ECO:0000256" key="1">
    <source>
        <dbReference type="SAM" id="MobiDB-lite"/>
    </source>
</evidence>
<keyword evidence="3" id="KW-1185">Reference proteome</keyword>